<keyword evidence="7" id="KW-0378">Hydrolase</keyword>
<evidence type="ECO:0000259" key="12">
    <source>
        <dbReference type="PROSITE" id="PS52035"/>
    </source>
</evidence>
<dbReference type="PANTHER" id="PTHR11705">
    <property type="entry name" value="PROTEASE FAMILY M14 CARBOXYPEPTIDASE A,B"/>
    <property type="match status" value="1"/>
</dbReference>
<evidence type="ECO:0000256" key="3">
    <source>
        <dbReference type="ARBA" id="ARBA00022645"/>
    </source>
</evidence>
<dbReference type="Pfam" id="PF00246">
    <property type="entry name" value="Peptidase_M14"/>
    <property type="match status" value="1"/>
</dbReference>
<sequence length="390" mass="44722">MWRPLSAIVFLVAIVNPLAETRRLRLRSSDTLQLDDYLDYDGVMLYLDQLARAYPDRITLKDVGRTYQNRALKLAMISNGDGRLGKRVIFMDAALHAREWMTPVAALYTIYKLVVEFKENADLLADFDWHIMPLANPDGYEYSRKTNARWRNTRTPNVGDCMGTNLNRNFELGWGIGFPELKDPCDENYAGSAPFSEVEARTVRDIMHTLMKTQRGVMYLSLHTSLRSVIYPWVYDSTPVQNQEEHIEIAKFVADQIFQSTGTVIKKLPGTQVGGEFGGTSIDYAFYMGFPLSFTFEMSGMDHNHVDYRFFPPTSEIRRLADESWTGIRAFGKKAIEKYPPSRAIPQSEKHRPTKNSATRNWDLAPVVGTTTLLFVHFFKKFVSFKMCQN</sequence>
<accession>A0A6P4FN87</accession>
<comment type="similarity">
    <text evidence="2 10">Belongs to the peptidase M14 family.</text>
</comment>
<dbReference type="PRINTS" id="PR00765">
    <property type="entry name" value="CRBOXYPTASEA"/>
</dbReference>
<organism evidence="13">
    <name type="scientific">Drosophila rhopaloa</name>
    <name type="common">Fruit fly</name>
    <dbReference type="NCBI Taxonomy" id="1041015"/>
    <lineage>
        <taxon>Eukaryota</taxon>
        <taxon>Metazoa</taxon>
        <taxon>Ecdysozoa</taxon>
        <taxon>Arthropoda</taxon>
        <taxon>Hexapoda</taxon>
        <taxon>Insecta</taxon>
        <taxon>Pterygota</taxon>
        <taxon>Neoptera</taxon>
        <taxon>Endopterygota</taxon>
        <taxon>Diptera</taxon>
        <taxon>Brachycera</taxon>
        <taxon>Muscomorpha</taxon>
        <taxon>Ephydroidea</taxon>
        <taxon>Drosophilidae</taxon>
        <taxon>Drosophila</taxon>
        <taxon>Sophophora</taxon>
    </lineage>
</organism>
<keyword evidence="4" id="KW-0645">Protease</keyword>
<dbReference type="GeneID" id="108052897"/>
<dbReference type="PROSITE" id="PS52035">
    <property type="entry name" value="PEPTIDASE_M14"/>
    <property type="match status" value="1"/>
</dbReference>
<dbReference type="OrthoDB" id="3626597at2759"/>
<name>A0A6P4FN87_DRORH</name>
<protein>
    <submittedName>
        <fullName evidence="13">Carboxypeptidase B-like</fullName>
    </submittedName>
</protein>
<dbReference type="SUPFAM" id="SSF53187">
    <property type="entry name" value="Zn-dependent exopeptidases"/>
    <property type="match status" value="1"/>
</dbReference>
<dbReference type="AlphaFoldDB" id="A0A6P4FN87"/>
<keyword evidence="9" id="KW-0482">Metalloprotease</keyword>
<reference evidence="13" key="1">
    <citation type="submission" date="2025-08" db="UniProtKB">
        <authorList>
            <consortium name="RefSeq"/>
        </authorList>
    </citation>
    <scope>IDENTIFICATION</scope>
</reference>
<dbReference type="GO" id="GO:0006508">
    <property type="term" value="P:proteolysis"/>
    <property type="evidence" value="ECO:0007669"/>
    <property type="project" value="UniProtKB-KW"/>
</dbReference>
<dbReference type="RefSeq" id="XP_016990914.1">
    <property type="nucleotide sequence ID" value="XM_017135425.1"/>
</dbReference>
<evidence type="ECO:0000256" key="8">
    <source>
        <dbReference type="ARBA" id="ARBA00022833"/>
    </source>
</evidence>
<keyword evidence="8" id="KW-0862">Zinc</keyword>
<dbReference type="GO" id="GO:0004181">
    <property type="term" value="F:metallocarboxypeptidase activity"/>
    <property type="evidence" value="ECO:0007669"/>
    <property type="project" value="InterPro"/>
</dbReference>
<feature type="signal peptide" evidence="11">
    <location>
        <begin position="1"/>
        <end position="21"/>
    </location>
</feature>
<evidence type="ECO:0000256" key="1">
    <source>
        <dbReference type="ARBA" id="ARBA00001947"/>
    </source>
</evidence>
<dbReference type="RefSeq" id="XP_016990914.2">
    <property type="nucleotide sequence ID" value="XM_017135425.2"/>
</dbReference>
<evidence type="ECO:0000256" key="2">
    <source>
        <dbReference type="ARBA" id="ARBA00005988"/>
    </source>
</evidence>
<dbReference type="GO" id="GO:0005615">
    <property type="term" value="C:extracellular space"/>
    <property type="evidence" value="ECO:0007669"/>
    <property type="project" value="TreeGrafter"/>
</dbReference>
<evidence type="ECO:0000256" key="5">
    <source>
        <dbReference type="ARBA" id="ARBA00022723"/>
    </source>
</evidence>
<evidence type="ECO:0000256" key="6">
    <source>
        <dbReference type="ARBA" id="ARBA00022729"/>
    </source>
</evidence>
<evidence type="ECO:0000256" key="4">
    <source>
        <dbReference type="ARBA" id="ARBA00022670"/>
    </source>
</evidence>
<keyword evidence="3" id="KW-0121">Carboxypeptidase</keyword>
<gene>
    <name evidence="13" type="primary">LOC108052897</name>
</gene>
<dbReference type="InterPro" id="IPR000834">
    <property type="entry name" value="Peptidase_M14"/>
</dbReference>
<evidence type="ECO:0000313" key="13">
    <source>
        <dbReference type="RefSeq" id="XP_016990914.1"/>
    </source>
</evidence>
<evidence type="ECO:0000256" key="11">
    <source>
        <dbReference type="SAM" id="SignalP"/>
    </source>
</evidence>
<comment type="cofactor">
    <cofactor evidence="1">
        <name>Zn(2+)</name>
        <dbReference type="ChEBI" id="CHEBI:29105"/>
    </cofactor>
</comment>
<feature type="active site" description="Proton donor/acceptor" evidence="10">
    <location>
        <position position="297"/>
    </location>
</feature>
<evidence type="ECO:0000256" key="9">
    <source>
        <dbReference type="ARBA" id="ARBA00023049"/>
    </source>
</evidence>
<keyword evidence="5" id="KW-0479">Metal-binding</keyword>
<dbReference type="GO" id="GO:0008270">
    <property type="term" value="F:zinc ion binding"/>
    <property type="evidence" value="ECO:0007669"/>
    <property type="project" value="InterPro"/>
</dbReference>
<feature type="chain" id="PRO_5028109970" evidence="11">
    <location>
        <begin position="22"/>
        <end position="390"/>
    </location>
</feature>
<evidence type="ECO:0000256" key="10">
    <source>
        <dbReference type="PROSITE-ProRule" id="PRU01379"/>
    </source>
</evidence>
<evidence type="ECO:0000256" key="7">
    <source>
        <dbReference type="ARBA" id="ARBA00022801"/>
    </source>
</evidence>
<feature type="domain" description="Peptidase M14" evidence="12">
    <location>
        <begin position="36"/>
        <end position="335"/>
    </location>
</feature>
<dbReference type="SMART" id="SM00631">
    <property type="entry name" value="Zn_pept"/>
    <property type="match status" value="1"/>
</dbReference>
<dbReference type="FunFam" id="3.40.630.10:FF:000084">
    <property type="entry name" value="Carboxypeptidase B2"/>
    <property type="match status" value="1"/>
</dbReference>
<keyword evidence="6 11" id="KW-0732">Signal</keyword>
<dbReference type="Gene3D" id="3.40.630.10">
    <property type="entry name" value="Zn peptidases"/>
    <property type="match status" value="1"/>
</dbReference>
<proteinExistence type="inferred from homology"/>
<dbReference type="PANTHER" id="PTHR11705:SF140">
    <property type="entry name" value="FI02848P-RELATED"/>
    <property type="match status" value="1"/>
</dbReference>